<evidence type="ECO:0000313" key="4">
    <source>
        <dbReference type="EMBL" id="KAJ1345527.1"/>
    </source>
</evidence>
<organism evidence="4 5">
    <name type="scientific">Parelaphostrongylus tenuis</name>
    <name type="common">Meningeal worm</name>
    <dbReference type="NCBI Taxonomy" id="148309"/>
    <lineage>
        <taxon>Eukaryota</taxon>
        <taxon>Metazoa</taxon>
        <taxon>Ecdysozoa</taxon>
        <taxon>Nematoda</taxon>
        <taxon>Chromadorea</taxon>
        <taxon>Rhabditida</taxon>
        <taxon>Rhabditina</taxon>
        <taxon>Rhabditomorpha</taxon>
        <taxon>Strongyloidea</taxon>
        <taxon>Metastrongylidae</taxon>
        <taxon>Parelaphostrongylus</taxon>
    </lineage>
</organism>
<dbReference type="AlphaFoldDB" id="A0AAD5LRM6"/>
<dbReference type="InterPro" id="IPR003677">
    <property type="entry name" value="ANIS5_cation-bd"/>
</dbReference>
<dbReference type="Pfam" id="PF02520">
    <property type="entry name" value="ANIS5_cation-bd"/>
    <property type="match status" value="1"/>
</dbReference>
<reference evidence="4" key="1">
    <citation type="submission" date="2021-06" db="EMBL/GenBank/DDBJ databases">
        <title>Parelaphostrongylus tenuis whole genome reference sequence.</title>
        <authorList>
            <person name="Garwood T.J."/>
            <person name="Larsen P.A."/>
            <person name="Fountain-Jones N.M."/>
            <person name="Garbe J.R."/>
            <person name="Macchietto M.G."/>
            <person name="Kania S.A."/>
            <person name="Gerhold R.W."/>
            <person name="Richards J.E."/>
            <person name="Wolf T.M."/>
        </authorList>
    </citation>
    <scope>NUCLEOTIDE SEQUENCE</scope>
    <source>
        <strain evidence="4">MNPRO001-30</strain>
        <tissue evidence="4">Meninges</tissue>
    </source>
</reference>
<evidence type="ECO:0000313" key="5">
    <source>
        <dbReference type="Proteomes" id="UP001196413"/>
    </source>
</evidence>
<evidence type="ECO:0000256" key="1">
    <source>
        <dbReference type="SAM" id="MobiDB-lite"/>
    </source>
</evidence>
<feature type="signal peptide" evidence="2">
    <location>
        <begin position="1"/>
        <end position="19"/>
    </location>
</feature>
<dbReference type="InterPro" id="IPR052823">
    <property type="entry name" value="SXP/RAL-2_related"/>
</dbReference>
<dbReference type="PANTHER" id="PTHR21593:SF36">
    <property type="entry name" value="DUF148 DOMAIN-CONTAINING PROTEIN-RELATED"/>
    <property type="match status" value="1"/>
</dbReference>
<feature type="compositionally biased region" description="Basic and acidic residues" evidence="1">
    <location>
        <begin position="183"/>
        <end position="201"/>
    </location>
</feature>
<dbReference type="Proteomes" id="UP001196413">
    <property type="component" value="Unassembled WGS sequence"/>
</dbReference>
<keyword evidence="2" id="KW-0732">Signal</keyword>
<evidence type="ECO:0000259" key="3">
    <source>
        <dbReference type="Pfam" id="PF02520"/>
    </source>
</evidence>
<evidence type="ECO:0000256" key="2">
    <source>
        <dbReference type="SAM" id="SignalP"/>
    </source>
</evidence>
<proteinExistence type="predicted"/>
<protein>
    <recommendedName>
        <fullName evidence="3">SXP/RAL-2 family protein Ani s 5-like cation-binding domain-containing protein</fullName>
    </recommendedName>
</protein>
<comment type="caution">
    <text evidence="4">The sequence shown here is derived from an EMBL/GenBank/DDBJ whole genome shotgun (WGS) entry which is preliminary data.</text>
</comment>
<feature type="chain" id="PRO_5041977124" description="SXP/RAL-2 family protein Ani s 5-like cation-binding domain-containing protein" evidence="2">
    <location>
        <begin position="20"/>
        <end position="201"/>
    </location>
</feature>
<gene>
    <name evidence="4" type="ORF">KIN20_000082</name>
</gene>
<dbReference type="PANTHER" id="PTHR21593">
    <property type="entry name" value="PRION-LIKE- Q/N-RICH -DOMAIN-BEARING PROTEIN PROTEIN"/>
    <property type="match status" value="1"/>
</dbReference>
<feature type="domain" description="SXP/RAL-2 family protein Ani s 5-like cation-binding" evidence="3">
    <location>
        <begin position="42"/>
        <end position="136"/>
    </location>
</feature>
<keyword evidence="5" id="KW-1185">Reference proteome</keyword>
<feature type="region of interest" description="Disordered" evidence="1">
    <location>
        <begin position="177"/>
        <end position="201"/>
    </location>
</feature>
<name>A0AAD5LRM6_PARTN</name>
<sequence length="201" mass="23729">MLTFLLVSVLSLYISKTEGERCCVGEPMLPHTLLRSVKFSGVKEFYKIFNNKKMSRINVTTAIEQWAAKYNKTNEWQQYLNQKYDAEKRRQEMIVFVLQKLPEFLMKITNVNNDLTFSEKEADKQLKELFKSTNRTLASAACCVYSQISTHMRRPNGNRLNAYDDYYDYSNDYNYNYDYDTDSPSHDTDHELNPEGEKRSR</sequence>
<dbReference type="EMBL" id="JAHQIW010000010">
    <property type="protein sequence ID" value="KAJ1345527.1"/>
    <property type="molecule type" value="Genomic_DNA"/>
</dbReference>
<accession>A0AAD5LRM6</accession>